<gene>
    <name evidence="2" type="ORF">BDY17DRAFT_297192</name>
</gene>
<evidence type="ECO:0000256" key="1">
    <source>
        <dbReference type="SAM" id="MobiDB-lite"/>
    </source>
</evidence>
<keyword evidence="3" id="KW-1185">Reference proteome</keyword>
<proteinExistence type="predicted"/>
<feature type="region of interest" description="Disordered" evidence="1">
    <location>
        <begin position="542"/>
        <end position="586"/>
    </location>
</feature>
<reference evidence="2" key="1">
    <citation type="journal article" date="2020" name="Stud. Mycol.">
        <title>101 Dothideomycetes genomes: a test case for predicting lifestyles and emergence of pathogens.</title>
        <authorList>
            <person name="Haridas S."/>
            <person name="Albert R."/>
            <person name="Binder M."/>
            <person name="Bloem J."/>
            <person name="Labutti K."/>
            <person name="Salamov A."/>
            <person name="Andreopoulos B."/>
            <person name="Baker S."/>
            <person name="Barry K."/>
            <person name="Bills G."/>
            <person name="Bluhm B."/>
            <person name="Cannon C."/>
            <person name="Castanera R."/>
            <person name="Culley D."/>
            <person name="Daum C."/>
            <person name="Ezra D."/>
            <person name="Gonzalez J."/>
            <person name="Henrissat B."/>
            <person name="Kuo A."/>
            <person name="Liang C."/>
            <person name="Lipzen A."/>
            <person name="Lutzoni F."/>
            <person name="Magnuson J."/>
            <person name="Mondo S."/>
            <person name="Nolan M."/>
            <person name="Ohm R."/>
            <person name="Pangilinan J."/>
            <person name="Park H.-J."/>
            <person name="Ramirez L."/>
            <person name="Alfaro M."/>
            <person name="Sun H."/>
            <person name="Tritt A."/>
            <person name="Yoshinaga Y."/>
            <person name="Zwiers L.-H."/>
            <person name="Turgeon B."/>
            <person name="Goodwin S."/>
            <person name="Spatafora J."/>
            <person name="Crous P."/>
            <person name="Grigoriev I."/>
        </authorList>
    </citation>
    <scope>NUCLEOTIDE SEQUENCE</scope>
    <source>
        <strain evidence="2">CBS 113389</strain>
    </source>
</reference>
<dbReference type="OrthoDB" id="4586300at2759"/>
<feature type="compositionally biased region" description="Basic and acidic residues" evidence="1">
    <location>
        <begin position="553"/>
        <end position="569"/>
    </location>
</feature>
<sequence length="586" mass="66944">MSGKDDDSHPSDLDKWLNAQRGEIDQLRRQFQDSLDKELRSWRGDDNDTPSSSKGPFERFKSFVDSNVSTFSEGFKNFPSNIAELKERMQQEREARRQEEADVWRRWTGSNDSPDHIRLQVERANAEERKAVEADTRLLLRTAYERNRNVPPEKIAALYKDSNWDFGALDAFTTPMLSMGGACYYKTETVDNLPSTARWGWPSPKPQWLSVDWFKRSPYSPVRLEADPLAGEKWRAAFEDLLCATLDKPMMSGERVGQRSPYGKPQSTYYGPGLDWMLSLQCRGILPPQLPNLYKSVSLFDGFDVLNRPRTREFMHDMDQVTAGDKLARMYPLVQRDVQLLMDEVAIKSCPETQAEPLKILQSPWRVPDTEQDLYDEMPPYTDLVPMPAASNYTSPFVGYDDAKTDVGPRAIALRDAITANDLDAASNMLKQHVDENGQVEDLVYEAISSAQTDSLAWMQALDQAVVRSGITDRDPRWQRQMEKLSSPADEMWESRPPMATPISQGERKEKPDILSQLTTTHTTRMPDGTVITKVVLKQRFADGSEETQESVQESREQARPSKPLEEKAAGQQQQEPVRKKGWFWN</sequence>
<dbReference type="AlphaFoldDB" id="A0A6A6PT74"/>
<accession>A0A6A6PT74</accession>
<protein>
    <submittedName>
        <fullName evidence="2">Uncharacterized protein</fullName>
    </submittedName>
</protein>
<feature type="region of interest" description="Disordered" evidence="1">
    <location>
        <begin position="479"/>
        <end position="511"/>
    </location>
</feature>
<name>A0A6A6PT74_9PEZI</name>
<evidence type="ECO:0000313" key="3">
    <source>
        <dbReference type="Proteomes" id="UP000799767"/>
    </source>
</evidence>
<dbReference type="RefSeq" id="XP_033589878.1">
    <property type="nucleotide sequence ID" value="XM_033733565.1"/>
</dbReference>
<dbReference type="GeneID" id="54474567"/>
<dbReference type="EMBL" id="MU001635">
    <property type="protein sequence ID" value="KAF2483308.1"/>
    <property type="molecule type" value="Genomic_DNA"/>
</dbReference>
<feature type="region of interest" description="Disordered" evidence="1">
    <location>
        <begin position="39"/>
        <end position="59"/>
    </location>
</feature>
<dbReference type="Proteomes" id="UP000799767">
    <property type="component" value="Unassembled WGS sequence"/>
</dbReference>
<organism evidence="2 3">
    <name type="scientific">Neohortaea acidophila</name>
    <dbReference type="NCBI Taxonomy" id="245834"/>
    <lineage>
        <taxon>Eukaryota</taxon>
        <taxon>Fungi</taxon>
        <taxon>Dikarya</taxon>
        <taxon>Ascomycota</taxon>
        <taxon>Pezizomycotina</taxon>
        <taxon>Dothideomycetes</taxon>
        <taxon>Dothideomycetidae</taxon>
        <taxon>Mycosphaerellales</taxon>
        <taxon>Teratosphaeriaceae</taxon>
        <taxon>Neohortaea</taxon>
    </lineage>
</organism>
<evidence type="ECO:0000313" key="2">
    <source>
        <dbReference type="EMBL" id="KAF2483308.1"/>
    </source>
</evidence>